<dbReference type="PIRSF" id="PIRSF002703">
    <property type="entry name" value="Thaumatin"/>
    <property type="match status" value="1"/>
</dbReference>
<feature type="disulfide bond" evidence="1">
    <location>
        <begin position="151"/>
        <end position="239"/>
    </location>
</feature>
<feature type="disulfide bond" evidence="1">
    <location>
        <begin position="98"/>
        <end position="104"/>
    </location>
</feature>
<keyword evidence="1" id="KW-1015">Disulfide bond</keyword>
<feature type="disulfide bond" evidence="1">
    <location>
        <begin position="30"/>
        <end position="252"/>
    </location>
</feature>
<feature type="disulfide bond" evidence="1">
    <location>
        <begin position="195"/>
        <end position="205"/>
    </location>
</feature>
<reference evidence="3 4" key="1">
    <citation type="journal article" date="2019" name="Nat. Ecol. Evol.">
        <title>Megaphylogeny resolves global patterns of mushroom evolution.</title>
        <authorList>
            <person name="Varga T."/>
            <person name="Krizsan K."/>
            <person name="Foldi C."/>
            <person name="Dima B."/>
            <person name="Sanchez-Garcia M."/>
            <person name="Sanchez-Ramirez S."/>
            <person name="Szollosi G.J."/>
            <person name="Szarkandi J.G."/>
            <person name="Papp V."/>
            <person name="Albert L."/>
            <person name="Andreopoulos W."/>
            <person name="Angelini C."/>
            <person name="Antonin V."/>
            <person name="Barry K.W."/>
            <person name="Bougher N.L."/>
            <person name="Buchanan P."/>
            <person name="Buyck B."/>
            <person name="Bense V."/>
            <person name="Catcheside P."/>
            <person name="Chovatia M."/>
            <person name="Cooper J."/>
            <person name="Damon W."/>
            <person name="Desjardin D."/>
            <person name="Finy P."/>
            <person name="Geml J."/>
            <person name="Haridas S."/>
            <person name="Hughes K."/>
            <person name="Justo A."/>
            <person name="Karasinski D."/>
            <person name="Kautmanova I."/>
            <person name="Kiss B."/>
            <person name="Kocsube S."/>
            <person name="Kotiranta H."/>
            <person name="LaButti K.M."/>
            <person name="Lechner B.E."/>
            <person name="Liimatainen K."/>
            <person name="Lipzen A."/>
            <person name="Lukacs Z."/>
            <person name="Mihaltcheva S."/>
            <person name="Morgado L.N."/>
            <person name="Niskanen T."/>
            <person name="Noordeloos M.E."/>
            <person name="Ohm R.A."/>
            <person name="Ortiz-Santana B."/>
            <person name="Ovrebo C."/>
            <person name="Racz N."/>
            <person name="Riley R."/>
            <person name="Savchenko A."/>
            <person name="Shiryaev A."/>
            <person name="Soop K."/>
            <person name="Spirin V."/>
            <person name="Szebenyi C."/>
            <person name="Tomsovsky M."/>
            <person name="Tulloss R.E."/>
            <person name="Uehling J."/>
            <person name="Grigoriev I.V."/>
            <person name="Vagvolgyi C."/>
            <person name="Papp T."/>
            <person name="Martin F.M."/>
            <person name="Miettinen O."/>
            <person name="Hibbett D.S."/>
            <person name="Nagy L.G."/>
        </authorList>
    </citation>
    <scope>NUCLEOTIDE SEQUENCE [LARGE SCALE GENOMIC DNA]</scope>
    <source>
        <strain evidence="3 4">CBS 309.79</strain>
    </source>
</reference>
<dbReference type="SUPFAM" id="SSF49870">
    <property type="entry name" value="Osmotin, thaumatin-like protein"/>
    <property type="match status" value="1"/>
</dbReference>
<proteinExistence type="predicted"/>
<accession>A0A5C3Q8B3</accession>
<feature type="disulfide bond" evidence="1">
    <location>
        <begin position="180"/>
        <end position="194"/>
    </location>
</feature>
<feature type="disulfide bond" evidence="1">
    <location>
        <begin position="82"/>
        <end position="93"/>
    </location>
</feature>
<dbReference type="Proteomes" id="UP000305067">
    <property type="component" value="Unassembled WGS sequence"/>
</dbReference>
<protein>
    <submittedName>
        <fullName evidence="3">Thaumatin-like protein</fullName>
    </submittedName>
</protein>
<dbReference type="STRING" id="1884261.A0A5C3Q8B3"/>
<dbReference type="Pfam" id="PF00314">
    <property type="entry name" value="Thaumatin"/>
    <property type="match status" value="1"/>
</dbReference>
<dbReference type="PANTHER" id="PTHR31048">
    <property type="entry name" value="OS03G0233200 PROTEIN"/>
    <property type="match status" value="1"/>
</dbReference>
<feature type="signal peptide" evidence="2">
    <location>
        <begin position="1"/>
        <end position="21"/>
    </location>
</feature>
<dbReference type="InterPro" id="IPR037176">
    <property type="entry name" value="Osmotin/thaumatin-like_sf"/>
</dbReference>
<sequence>MSAKLLFATSVAAASIAPSLARTFTVKNNCAYTVWPAMYTDLNAGTAVPDHPTGWEAPPGHSTSFSVPDNWTAGRIWGRTDCDFSIAAPPDMCSSGGCNGGLECDSNSGTGVPPATVAEWTLSAADNLDWYDVSLVDGFNIPVRIDTSVDCQTPECAVDLNPDCPAELKNPSGLGCRSACEANIDGNQQDSPNCCSGSHDTPATCPPDGVDFYDYFKDNCPTSYAYAYDESSGTALWTCPMAQQADYTVTFCP</sequence>
<dbReference type="PROSITE" id="PS51367">
    <property type="entry name" value="THAUMATIN_2"/>
    <property type="match status" value="1"/>
</dbReference>
<dbReference type="SMART" id="SM00205">
    <property type="entry name" value="THN"/>
    <property type="match status" value="1"/>
</dbReference>
<dbReference type="PRINTS" id="PR00347">
    <property type="entry name" value="THAUMATIN"/>
</dbReference>
<evidence type="ECO:0000313" key="4">
    <source>
        <dbReference type="Proteomes" id="UP000305067"/>
    </source>
</evidence>
<keyword evidence="2" id="KW-0732">Signal</keyword>
<name>A0A5C3Q8B3_9AGAR</name>
<dbReference type="EMBL" id="ML178849">
    <property type="protein sequence ID" value="TFK97299.1"/>
    <property type="molecule type" value="Genomic_DNA"/>
</dbReference>
<gene>
    <name evidence="3" type="ORF">BDV98DRAFT_514121</name>
</gene>
<keyword evidence="4" id="KW-1185">Reference proteome</keyword>
<dbReference type="InterPro" id="IPR001938">
    <property type="entry name" value="Thaumatin"/>
</dbReference>
<dbReference type="AlphaFoldDB" id="A0A5C3Q8B3"/>
<feature type="chain" id="PRO_5022964695" evidence="2">
    <location>
        <begin position="22"/>
        <end position="253"/>
    </location>
</feature>
<feature type="disulfide bond" evidence="1">
    <location>
        <begin position="156"/>
        <end position="220"/>
    </location>
</feature>
<dbReference type="Gene3D" id="2.60.110.10">
    <property type="entry name" value="Thaumatin"/>
    <property type="match status" value="1"/>
</dbReference>
<feature type="disulfide bond" evidence="1">
    <location>
        <begin position="164"/>
        <end position="176"/>
    </location>
</feature>
<evidence type="ECO:0000256" key="1">
    <source>
        <dbReference type="PIRSR" id="PIRSR002703-1"/>
    </source>
</evidence>
<evidence type="ECO:0000313" key="3">
    <source>
        <dbReference type="EMBL" id="TFK97299.1"/>
    </source>
</evidence>
<dbReference type="OrthoDB" id="430315at2759"/>
<organism evidence="3 4">
    <name type="scientific">Pterulicium gracile</name>
    <dbReference type="NCBI Taxonomy" id="1884261"/>
    <lineage>
        <taxon>Eukaryota</taxon>
        <taxon>Fungi</taxon>
        <taxon>Dikarya</taxon>
        <taxon>Basidiomycota</taxon>
        <taxon>Agaricomycotina</taxon>
        <taxon>Agaricomycetes</taxon>
        <taxon>Agaricomycetidae</taxon>
        <taxon>Agaricales</taxon>
        <taxon>Pleurotineae</taxon>
        <taxon>Pterulaceae</taxon>
        <taxon>Pterulicium</taxon>
    </lineage>
</organism>
<evidence type="ECO:0000256" key="2">
    <source>
        <dbReference type="SAM" id="SignalP"/>
    </source>
</evidence>